<comment type="caution">
    <text evidence="1">The sequence shown here is derived from an EMBL/GenBank/DDBJ whole genome shotgun (WGS) entry which is preliminary data.</text>
</comment>
<accession>A0ABR1XGA6</accession>
<dbReference type="EMBL" id="JBBWUH010000013">
    <property type="protein sequence ID" value="KAK8153182.1"/>
    <property type="molecule type" value="Genomic_DNA"/>
</dbReference>
<proteinExistence type="predicted"/>
<gene>
    <name evidence="1" type="ORF">IWX90DRAFT_419091</name>
</gene>
<evidence type="ECO:0000313" key="2">
    <source>
        <dbReference type="Proteomes" id="UP001456524"/>
    </source>
</evidence>
<protein>
    <submittedName>
        <fullName evidence="1">Uncharacterized protein</fullName>
    </submittedName>
</protein>
<dbReference type="Proteomes" id="UP001456524">
    <property type="component" value="Unassembled WGS sequence"/>
</dbReference>
<keyword evidence="2" id="KW-1185">Reference proteome</keyword>
<organism evidence="1 2">
    <name type="scientific">Phyllosticta citrichinensis</name>
    <dbReference type="NCBI Taxonomy" id="1130410"/>
    <lineage>
        <taxon>Eukaryota</taxon>
        <taxon>Fungi</taxon>
        <taxon>Dikarya</taxon>
        <taxon>Ascomycota</taxon>
        <taxon>Pezizomycotina</taxon>
        <taxon>Dothideomycetes</taxon>
        <taxon>Dothideomycetes incertae sedis</taxon>
        <taxon>Botryosphaeriales</taxon>
        <taxon>Phyllostictaceae</taxon>
        <taxon>Phyllosticta</taxon>
    </lineage>
</organism>
<evidence type="ECO:0000313" key="1">
    <source>
        <dbReference type="EMBL" id="KAK8153182.1"/>
    </source>
</evidence>
<name>A0ABR1XGA6_9PEZI</name>
<reference evidence="1 2" key="1">
    <citation type="journal article" date="2022" name="G3 (Bethesda)">
        <title>Enemy or ally: a genomic approach to elucidate the lifestyle of Phyllosticta citrichinaensis.</title>
        <authorList>
            <person name="Buijs V.A."/>
            <person name="Groenewald J.Z."/>
            <person name="Haridas S."/>
            <person name="LaButti K.M."/>
            <person name="Lipzen A."/>
            <person name="Martin F.M."/>
            <person name="Barry K."/>
            <person name="Grigoriev I.V."/>
            <person name="Crous P.W."/>
            <person name="Seidl M.F."/>
        </authorList>
    </citation>
    <scope>NUCLEOTIDE SEQUENCE [LARGE SCALE GENOMIC DNA]</scope>
    <source>
        <strain evidence="1 2">CBS 129764</strain>
    </source>
</reference>
<sequence>MHLWTSSRIAIKDPTNCQEIMPANPGNDQFAFRFKFSSESLPQLQRRSNSPSAHKIKRLALFSLGLREMPNTGGYIKPAPGNFYHVEGEGDYEMAEGDGVLPDLACLRWTRQFAPIIGSFDSLEELTLDTSPYRGMGLPFSRSLLSEIEDNDTPVLVRVEFQTYICEFFWRGYKTTKEVTFKPNLRLQGSERKTIYSDTERLSSQFEDVFEKLSMAYFDQGPSTCRFESLEMAGATIFSLCHEYLDEPFLESFNRPPLSLSLKSIRERRLFEDESDDEYDTEEEEDEGEENRPILEQLANSERVLHELSIVDCTFYRADSLLVPLFQHLKNNCCDSLRTFRFEGVKDLDGTAVMFDWYGNGKLDDGSLLPEMVESVGLWRALAEMIRCVRF</sequence>